<dbReference type="InterPro" id="IPR036864">
    <property type="entry name" value="Zn2-C6_fun-type_DNA-bd_sf"/>
</dbReference>
<keyword evidence="1" id="KW-0805">Transcription regulation</keyword>
<comment type="caution">
    <text evidence="7">The sequence shown here is derived from an EMBL/GenBank/DDBJ whole genome shotgun (WGS) entry which is preliminary data.</text>
</comment>
<dbReference type="InterPro" id="IPR001138">
    <property type="entry name" value="Zn2Cys6_DnaBD"/>
</dbReference>
<dbReference type="Proteomes" id="UP000249363">
    <property type="component" value="Unassembled WGS sequence"/>
</dbReference>
<evidence type="ECO:0000256" key="1">
    <source>
        <dbReference type="ARBA" id="ARBA00023015"/>
    </source>
</evidence>
<reference evidence="7 8" key="1">
    <citation type="journal article" date="2017" name="Biotechnol. Biofuels">
        <title>Differential beta-glucosidase expression as a function of carbon source availability in Talaromyces amestolkiae: a genomic and proteomic approach.</title>
        <authorList>
            <person name="de Eugenio L.I."/>
            <person name="Mendez-Liter J.A."/>
            <person name="Nieto-Dominguez M."/>
            <person name="Alonso L."/>
            <person name="Gil-Munoz J."/>
            <person name="Barriuso J."/>
            <person name="Prieto A."/>
            <person name="Martinez M.J."/>
        </authorList>
    </citation>
    <scope>NUCLEOTIDE SEQUENCE [LARGE SCALE GENOMIC DNA]</scope>
    <source>
        <strain evidence="7 8">CIB</strain>
    </source>
</reference>
<feature type="domain" description="Zn(2)-C6 fungal-type" evidence="6">
    <location>
        <begin position="14"/>
        <end position="48"/>
    </location>
</feature>
<dbReference type="GO" id="GO:0008270">
    <property type="term" value="F:zinc ion binding"/>
    <property type="evidence" value="ECO:0007669"/>
    <property type="project" value="InterPro"/>
</dbReference>
<keyword evidence="2" id="KW-0238">DNA-binding</keyword>
<dbReference type="GO" id="GO:0003677">
    <property type="term" value="F:DNA binding"/>
    <property type="evidence" value="ECO:0007669"/>
    <property type="project" value="UniProtKB-KW"/>
</dbReference>
<sequence length="356" mass="39894">MPKAKKQEPKLKTSCSNCTSAKVGCKKNNDGSADSSKCLRCSRQNVECVYDVSQRKGKPFQPYPNGKSADIARNVSRSQGQQDIESNNDNDNDNGSKPHNAPRNVDNGEGQRNPVYDSKSSRKSGNNSNSRTMNKNTTYPWPKTGWNLSDLGPEIDFSSVSQNLTNDSALNLPQKHDMCSIMSNLRVHLFKLEKLLSSTYASYIPKSVADEYAIEFRTIRAKIQRLLNCKCDICRNDPAQAFLLATLSLSLSESYRSILKNLDMALGEVFKEASKIDNLSSLASLLKLELVHFSEICHLIRDKGTRHTFLKAVGEAYYETLNGQGELWSRRLNAWLACAADYSRRLQYPFPVPSED</sequence>
<dbReference type="EMBL" id="MIKG01000004">
    <property type="protein sequence ID" value="RAO67076.1"/>
    <property type="molecule type" value="Genomic_DNA"/>
</dbReference>
<keyword evidence="3" id="KW-0804">Transcription</keyword>
<evidence type="ECO:0000313" key="7">
    <source>
        <dbReference type="EMBL" id="RAO67076.1"/>
    </source>
</evidence>
<protein>
    <recommendedName>
        <fullName evidence="6">Zn(2)-C6 fungal-type domain-containing protein</fullName>
    </recommendedName>
</protein>
<evidence type="ECO:0000256" key="5">
    <source>
        <dbReference type="SAM" id="MobiDB-lite"/>
    </source>
</evidence>
<feature type="compositionally biased region" description="Polar residues" evidence="5">
    <location>
        <begin position="75"/>
        <end position="85"/>
    </location>
</feature>
<dbReference type="SMART" id="SM00066">
    <property type="entry name" value="GAL4"/>
    <property type="match status" value="1"/>
</dbReference>
<proteinExistence type="predicted"/>
<dbReference type="PROSITE" id="PS00463">
    <property type="entry name" value="ZN2_CY6_FUNGAL_1"/>
    <property type="match status" value="1"/>
</dbReference>
<dbReference type="RefSeq" id="XP_040731592.1">
    <property type="nucleotide sequence ID" value="XM_040875305.1"/>
</dbReference>
<evidence type="ECO:0000313" key="8">
    <source>
        <dbReference type="Proteomes" id="UP000249363"/>
    </source>
</evidence>
<evidence type="ECO:0000256" key="3">
    <source>
        <dbReference type="ARBA" id="ARBA00023163"/>
    </source>
</evidence>
<name>A0A364KU44_TALAM</name>
<accession>A0A364KU44</accession>
<dbReference type="SUPFAM" id="SSF57701">
    <property type="entry name" value="Zn2/Cys6 DNA-binding domain"/>
    <property type="match status" value="1"/>
</dbReference>
<gene>
    <name evidence="7" type="ORF">BHQ10_003088</name>
</gene>
<dbReference type="GO" id="GO:0000981">
    <property type="term" value="F:DNA-binding transcription factor activity, RNA polymerase II-specific"/>
    <property type="evidence" value="ECO:0007669"/>
    <property type="project" value="InterPro"/>
</dbReference>
<evidence type="ECO:0000256" key="4">
    <source>
        <dbReference type="ARBA" id="ARBA00023242"/>
    </source>
</evidence>
<evidence type="ECO:0000256" key="2">
    <source>
        <dbReference type="ARBA" id="ARBA00023125"/>
    </source>
</evidence>
<organism evidence="7 8">
    <name type="scientific">Talaromyces amestolkiae</name>
    <dbReference type="NCBI Taxonomy" id="1196081"/>
    <lineage>
        <taxon>Eukaryota</taxon>
        <taxon>Fungi</taxon>
        <taxon>Dikarya</taxon>
        <taxon>Ascomycota</taxon>
        <taxon>Pezizomycotina</taxon>
        <taxon>Eurotiomycetes</taxon>
        <taxon>Eurotiomycetidae</taxon>
        <taxon>Eurotiales</taxon>
        <taxon>Trichocomaceae</taxon>
        <taxon>Talaromyces</taxon>
        <taxon>Talaromyces sect. Talaromyces</taxon>
    </lineage>
</organism>
<dbReference type="GeneID" id="63792304"/>
<evidence type="ECO:0000259" key="6">
    <source>
        <dbReference type="PROSITE" id="PS00463"/>
    </source>
</evidence>
<dbReference type="Gene3D" id="4.10.240.10">
    <property type="entry name" value="Zn(2)-C6 fungal-type DNA-binding domain"/>
    <property type="match status" value="1"/>
</dbReference>
<dbReference type="AlphaFoldDB" id="A0A364KU44"/>
<feature type="region of interest" description="Disordered" evidence="5">
    <location>
        <begin position="51"/>
        <end position="70"/>
    </location>
</feature>
<keyword evidence="4" id="KW-0539">Nucleus</keyword>
<keyword evidence="8" id="KW-1185">Reference proteome</keyword>
<feature type="region of interest" description="Disordered" evidence="5">
    <location>
        <begin position="75"/>
        <end position="142"/>
    </location>
</feature>
<dbReference type="OrthoDB" id="2943660at2759"/>